<dbReference type="InterPro" id="IPR001763">
    <property type="entry name" value="Rhodanese-like_dom"/>
</dbReference>
<dbReference type="GO" id="GO:0016740">
    <property type="term" value="F:transferase activity"/>
    <property type="evidence" value="ECO:0007669"/>
    <property type="project" value="UniProtKB-KW"/>
</dbReference>
<dbReference type="PANTHER" id="PTHR43031">
    <property type="entry name" value="FAD-DEPENDENT OXIDOREDUCTASE"/>
    <property type="match status" value="1"/>
</dbReference>
<proteinExistence type="predicted"/>
<name>A0A2P8E6A1_9BACT</name>
<dbReference type="AlphaFoldDB" id="A0A2P8E6A1"/>
<dbReference type="PANTHER" id="PTHR43031:SF7">
    <property type="entry name" value="NITRIC OXIDE REDUCTASE FLRD-NAD(+) REDUCTASE"/>
    <property type="match status" value="1"/>
</dbReference>
<reference evidence="2 3" key="1">
    <citation type="submission" date="2018-03" db="EMBL/GenBank/DDBJ databases">
        <title>Genomic Encyclopedia of Archaeal and Bacterial Type Strains, Phase II (KMG-II): from individual species to whole genera.</title>
        <authorList>
            <person name="Goeker M."/>
        </authorList>
    </citation>
    <scope>NUCLEOTIDE SEQUENCE [LARGE SCALE GENOMIC DNA]</scope>
    <source>
        <strain evidence="2 3">DSM 28057</strain>
    </source>
</reference>
<dbReference type="SUPFAM" id="SSF52821">
    <property type="entry name" value="Rhodanese/Cell cycle control phosphatase"/>
    <property type="match status" value="1"/>
</dbReference>
<dbReference type="EMBL" id="PYGF01000004">
    <property type="protein sequence ID" value="PSL05001.1"/>
    <property type="molecule type" value="Genomic_DNA"/>
</dbReference>
<dbReference type="Gene3D" id="3.40.250.10">
    <property type="entry name" value="Rhodanese-like domain"/>
    <property type="match status" value="1"/>
</dbReference>
<organism evidence="2 3">
    <name type="scientific">Cecembia rubra</name>
    <dbReference type="NCBI Taxonomy" id="1485585"/>
    <lineage>
        <taxon>Bacteria</taxon>
        <taxon>Pseudomonadati</taxon>
        <taxon>Bacteroidota</taxon>
        <taxon>Cytophagia</taxon>
        <taxon>Cytophagales</taxon>
        <taxon>Cyclobacteriaceae</taxon>
        <taxon>Cecembia</taxon>
    </lineage>
</organism>
<gene>
    <name evidence="2" type="ORF">CLV48_104175</name>
</gene>
<dbReference type="Pfam" id="PF00581">
    <property type="entry name" value="Rhodanese"/>
    <property type="match status" value="1"/>
</dbReference>
<evidence type="ECO:0000313" key="2">
    <source>
        <dbReference type="EMBL" id="PSL05001.1"/>
    </source>
</evidence>
<dbReference type="CDD" id="cd00158">
    <property type="entry name" value="RHOD"/>
    <property type="match status" value="1"/>
</dbReference>
<protein>
    <submittedName>
        <fullName evidence="2">Rhodanese-related sulfurtransferase</fullName>
    </submittedName>
</protein>
<dbReference type="NCBIfam" id="NF045521">
    <property type="entry name" value="rhoda_near_glyco"/>
    <property type="match status" value="1"/>
</dbReference>
<feature type="domain" description="Rhodanese" evidence="1">
    <location>
        <begin position="60"/>
        <end position="149"/>
    </location>
</feature>
<dbReference type="PROSITE" id="PS50206">
    <property type="entry name" value="RHODANESE_3"/>
    <property type="match status" value="1"/>
</dbReference>
<dbReference type="InterPro" id="IPR036873">
    <property type="entry name" value="Rhodanese-like_dom_sf"/>
</dbReference>
<sequence>MQLILAFVGYFNMKFKKILLLFTGLLMGGQVWAQSLAYKTLLKGVYDKDFPLISIEEVEKLDNPVFLDTREFDEYEVSHIRYAKWVGYETFDLDKVRDLDKNQVIVLYCSIGARSENIGKKLQQAGFNHVYNLYGGIFHWVNEGKPVYSRGKKTEKIHAYNRTWGIWLTKGQKVY</sequence>
<evidence type="ECO:0000259" key="1">
    <source>
        <dbReference type="PROSITE" id="PS50206"/>
    </source>
</evidence>
<keyword evidence="3" id="KW-1185">Reference proteome</keyword>
<comment type="caution">
    <text evidence="2">The sequence shown here is derived from an EMBL/GenBank/DDBJ whole genome shotgun (WGS) entry which is preliminary data.</text>
</comment>
<dbReference type="Proteomes" id="UP000240708">
    <property type="component" value="Unassembled WGS sequence"/>
</dbReference>
<dbReference type="SMART" id="SM00450">
    <property type="entry name" value="RHOD"/>
    <property type="match status" value="1"/>
</dbReference>
<dbReference type="InterPro" id="IPR050229">
    <property type="entry name" value="GlpE_sulfurtransferase"/>
</dbReference>
<keyword evidence="2" id="KW-0808">Transferase</keyword>
<evidence type="ECO:0000313" key="3">
    <source>
        <dbReference type="Proteomes" id="UP000240708"/>
    </source>
</evidence>
<accession>A0A2P8E6A1</accession>